<comment type="cofactor">
    <cofactor evidence="13">
        <name>[4Fe-4S] cluster</name>
        <dbReference type="ChEBI" id="CHEBI:49883"/>
    </cofactor>
    <text evidence="13">Binds 1 [4Fe-4S] cluster.</text>
</comment>
<comment type="catalytic activity">
    <reaction evidence="1 13">
        <text>Hydrolyzes free adenine bases from 7,8-dihydro-8-oxoguanine:adenine mismatched double-stranded DNA, leaving an apurinic site.</text>
        <dbReference type="EC" id="3.2.2.31"/>
    </reaction>
</comment>
<dbReference type="InterPro" id="IPR023170">
    <property type="entry name" value="HhH_base_excis_C"/>
</dbReference>
<comment type="function">
    <text evidence="13">Adenine glycosylase active on G-A mispairs.</text>
</comment>
<comment type="similarity">
    <text evidence="2 13">Belongs to the Nth/MutY family.</text>
</comment>
<dbReference type="Proteomes" id="UP000886751">
    <property type="component" value="Unassembled WGS sequence"/>
</dbReference>
<keyword evidence="8" id="KW-0378">Hydrolase</keyword>
<dbReference type="SUPFAM" id="SSF48150">
    <property type="entry name" value="DNA-glycosylase"/>
    <property type="match status" value="1"/>
</dbReference>
<evidence type="ECO:0000256" key="6">
    <source>
        <dbReference type="ARBA" id="ARBA00022723"/>
    </source>
</evidence>
<evidence type="ECO:0000313" key="15">
    <source>
        <dbReference type="EMBL" id="HIX94969.1"/>
    </source>
</evidence>
<keyword evidence="9 13" id="KW-0408">Iron</keyword>
<evidence type="ECO:0000256" key="3">
    <source>
        <dbReference type="ARBA" id="ARBA00012045"/>
    </source>
</evidence>
<dbReference type="PANTHER" id="PTHR42944">
    <property type="entry name" value="ADENINE DNA GLYCOSYLASE"/>
    <property type="match status" value="1"/>
</dbReference>
<reference evidence="15" key="1">
    <citation type="journal article" date="2021" name="PeerJ">
        <title>Extensive microbial diversity within the chicken gut microbiome revealed by metagenomics and culture.</title>
        <authorList>
            <person name="Gilroy R."/>
            <person name="Ravi A."/>
            <person name="Getino M."/>
            <person name="Pursley I."/>
            <person name="Horton D.L."/>
            <person name="Alikhan N.F."/>
            <person name="Baker D."/>
            <person name="Gharbi K."/>
            <person name="Hall N."/>
            <person name="Watson M."/>
            <person name="Adriaenssens E.M."/>
            <person name="Foster-Nyarko E."/>
            <person name="Jarju S."/>
            <person name="Secka A."/>
            <person name="Antonio M."/>
            <person name="Oren A."/>
            <person name="Chaudhuri R.R."/>
            <person name="La Ragione R."/>
            <person name="Hildebrand F."/>
            <person name="Pallen M.J."/>
        </authorList>
    </citation>
    <scope>NUCLEOTIDE SEQUENCE</scope>
    <source>
        <strain evidence="15">ChiHecec2B26-7398</strain>
    </source>
</reference>
<protein>
    <recommendedName>
        <fullName evidence="4 13">Adenine DNA glycosylase</fullName>
        <ecNumber evidence="3 13">3.2.2.31</ecNumber>
    </recommendedName>
</protein>
<dbReference type="GO" id="GO:0006284">
    <property type="term" value="P:base-excision repair"/>
    <property type="evidence" value="ECO:0007669"/>
    <property type="project" value="UniProtKB-UniRule"/>
</dbReference>
<dbReference type="InterPro" id="IPR011257">
    <property type="entry name" value="DNA_glycosylase"/>
</dbReference>
<keyword evidence="10" id="KW-0411">Iron-sulfur</keyword>
<keyword evidence="12 13" id="KW-0326">Glycosidase</keyword>
<dbReference type="AlphaFoldDB" id="A0A9D1Y151"/>
<keyword evidence="11" id="KW-0234">DNA repair</keyword>
<dbReference type="InterPro" id="IPR044298">
    <property type="entry name" value="MIG/MutY"/>
</dbReference>
<evidence type="ECO:0000256" key="5">
    <source>
        <dbReference type="ARBA" id="ARBA00022485"/>
    </source>
</evidence>
<dbReference type="GO" id="GO:0051539">
    <property type="term" value="F:4 iron, 4 sulfur cluster binding"/>
    <property type="evidence" value="ECO:0007669"/>
    <property type="project" value="UniProtKB-UniRule"/>
</dbReference>
<dbReference type="GO" id="GO:0034039">
    <property type="term" value="F:8-oxo-7,8-dihydroguanine DNA N-glycosylase activity"/>
    <property type="evidence" value="ECO:0007669"/>
    <property type="project" value="TreeGrafter"/>
</dbReference>
<proteinExistence type="inferred from homology"/>
<keyword evidence="6" id="KW-0479">Metal-binding</keyword>
<keyword evidence="7 13" id="KW-0227">DNA damage</keyword>
<evidence type="ECO:0000256" key="11">
    <source>
        <dbReference type="ARBA" id="ARBA00023204"/>
    </source>
</evidence>
<feature type="domain" description="HhH-GPD" evidence="14">
    <location>
        <begin position="36"/>
        <end position="187"/>
    </location>
</feature>
<evidence type="ECO:0000256" key="4">
    <source>
        <dbReference type="ARBA" id="ARBA00022023"/>
    </source>
</evidence>
<comment type="caution">
    <text evidence="15">The sequence shown here is derived from an EMBL/GenBank/DDBJ whole genome shotgun (WGS) entry which is preliminary data.</text>
</comment>
<dbReference type="SUPFAM" id="SSF55811">
    <property type="entry name" value="Nudix"/>
    <property type="match status" value="1"/>
</dbReference>
<dbReference type="Pfam" id="PF00633">
    <property type="entry name" value="HHH"/>
    <property type="match status" value="1"/>
</dbReference>
<dbReference type="InterPro" id="IPR015797">
    <property type="entry name" value="NUDIX_hydrolase-like_dom_sf"/>
</dbReference>
<dbReference type="Gene3D" id="3.90.79.10">
    <property type="entry name" value="Nucleoside Triphosphate Pyrophosphohydrolase"/>
    <property type="match status" value="1"/>
</dbReference>
<dbReference type="InterPro" id="IPR000445">
    <property type="entry name" value="HhH_motif"/>
</dbReference>
<gene>
    <name evidence="15" type="ORF">H9846_05890</name>
</gene>
<organism evidence="15 16">
    <name type="scientific">Candidatus Gemmiger excrementipullorum</name>
    <dbReference type="NCBI Taxonomy" id="2838610"/>
    <lineage>
        <taxon>Bacteria</taxon>
        <taxon>Bacillati</taxon>
        <taxon>Bacillota</taxon>
        <taxon>Clostridia</taxon>
        <taxon>Eubacteriales</taxon>
        <taxon>Gemmiger</taxon>
    </lineage>
</organism>
<dbReference type="InterPro" id="IPR029119">
    <property type="entry name" value="MutY_C"/>
</dbReference>
<dbReference type="EC" id="3.2.2.31" evidence="3 13"/>
<dbReference type="Pfam" id="PF14815">
    <property type="entry name" value="NUDIX_4"/>
    <property type="match status" value="1"/>
</dbReference>
<dbReference type="GO" id="GO:0032357">
    <property type="term" value="F:oxidized purine DNA binding"/>
    <property type="evidence" value="ECO:0007669"/>
    <property type="project" value="TreeGrafter"/>
</dbReference>
<dbReference type="GO" id="GO:0006298">
    <property type="term" value="P:mismatch repair"/>
    <property type="evidence" value="ECO:0007669"/>
    <property type="project" value="TreeGrafter"/>
</dbReference>
<dbReference type="Pfam" id="PF00730">
    <property type="entry name" value="HhH-GPD"/>
    <property type="match status" value="1"/>
</dbReference>
<dbReference type="CDD" id="cd03431">
    <property type="entry name" value="NUDIX_DNA_Glycosylase_C-MutY"/>
    <property type="match status" value="1"/>
</dbReference>
<sequence length="341" mass="36760">MEPIAPRLLPWFHANKRLLPFRQEPSAYHIWVSEIMLQQTRVAAAIPYYQRFIAALPDPAALAACEPDALRKLWQGLGYYNRVNNMQKAARIVCAQYGGALPANYDALRALPGIGDYTAGAIASIAFGIPAPAVDGNVLRVFARLYNDDADITQPAAKRLFTQRVLDQMPKDAPGPYNEALMELGALVCVPGAPRCDACPLAGVCRGRAAGRQAQLPVKPAPKAKARVPVTVALVQSPAGLLLQRRPAKGLLAGLWQPAAWEGALTQQQLEAALRAAGVQPVWGAALPPARHVFTHKVWELGGWHASAAACPLPDGWVWAAPDQLAQVYPVPNAYAAYLKK</sequence>
<evidence type="ECO:0000256" key="8">
    <source>
        <dbReference type="ARBA" id="ARBA00022801"/>
    </source>
</evidence>
<dbReference type="EMBL" id="DXEI01000085">
    <property type="protein sequence ID" value="HIX94969.1"/>
    <property type="molecule type" value="Genomic_DNA"/>
</dbReference>
<dbReference type="CDD" id="cd00056">
    <property type="entry name" value="ENDO3c"/>
    <property type="match status" value="1"/>
</dbReference>
<dbReference type="GO" id="GO:0035485">
    <property type="term" value="F:adenine/guanine mispair binding"/>
    <property type="evidence" value="ECO:0007669"/>
    <property type="project" value="TreeGrafter"/>
</dbReference>
<keyword evidence="5" id="KW-0004">4Fe-4S</keyword>
<evidence type="ECO:0000256" key="13">
    <source>
        <dbReference type="RuleBase" id="RU365096"/>
    </source>
</evidence>
<dbReference type="PANTHER" id="PTHR42944:SF1">
    <property type="entry name" value="ADENINE DNA GLYCOSYLASE"/>
    <property type="match status" value="1"/>
</dbReference>
<reference evidence="15" key="2">
    <citation type="submission" date="2021-04" db="EMBL/GenBank/DDBJ databases">
        <authorList>
            <person name="Gilroy R."/>
        </authorList>
    </citation>
    <scope>NUCLEOTIDE SEQUENCE</scope>
    <source>
        <strain evidence="15">ChiHecec2B26-7398</strain>
    </source>
</reference>
<dbReference type="SMART" id="SM00478">
    <property type="entry name" value="ENDO3c"/>
    <property type="match status" value="1"/>
</dbReference>
<accession>A0A9D1Y151</accession>
<dbReference type="PROSITE" id="PS01155">
    <property type="entry name" value="ENDONUCLEASE_III_2"/>
    <property type="match status" value="1"/>
</dbReference>
<evidence type="ECO:0000256" key="2">
    <source>
        <dbReference type="ARBA" id="ARBA00008343"/>
    </source>
</evidence>
<evidence type="ECO:0000313" key="16">
    <source>
        <dbReference type="Proteomes" id="UP000886751"/>
    </source>
</evidence>
<dbReference type="GO" id="GO:0046872">
    <property type="term" value="F:metal ion binding"/>
    <property type="evidence" value="ECO:0007669"/>
    <property type="project" value="UniProtKB-UniRule"/>
</dbReference>
<name>A0A9D1Y151_9FIRM</name>
<evidence type="ECO:0000256" key="1">
    <source>
        <dbReference type="ARBA" id="ARBA00000843"/>
    </source>
</evidence>
<evidence type="ECO:0000256" key="7">
    <source>
        <dbReference type="ARBA" id="ARBA00022763"/>
    </source>
</evidence>
<dbReference type="Gene3D" id="1.10.340.30">
    <property type="entry name" value="Hypothetical protein, domain 2"/>
    <property type="match status" value="1"/>
</dbReference>
<evidence type="ECO:0000259" key="14">
    <source>
        <dbReference type="SMART" id="SM00478"/>
    </source>
</evidence>
<evidence type="ECO:0000256" key="12">
    <source>
        <dbReference type="ARBA" id="ARBA00023295"/>
    </source>
</evidence>
<dbReference type="InterPro" id="IPR003265">
    <property type="entry name" value="HhH-GPD_domain"/>
</dbReference>
<dbReference type="InterPro" id="IPR004036">
    <property type="entry name" value="Endonuclease-III-like_CS2"/>
</dbReference>
<evidence type="ECO:0000256" key="10">
    <source>
        <dbReference type="ARBA" id="ARBA00023014"/>
    </source>
</evidence>
<evidence type="ECO:0000256" key="9">
    <source>
        <dbReference type="ARBA" id="ARBA00023004"/>
    </source>
</evidence>
<dbReference type="GO" id="GO:0000701">
    <property type="term" value="F:purine-specific mismatch base pair DNA N-glycosylase activity"/>
    <property type="evidence" value="ECO:0007669"/>
    <property type="project" value="UniProtKB-EC"/>
</dbReference>
<dbReference type="Gene3D" id="1.10.1670.10">
    <property type="entry name" value="Helix-hairpin-Helix base-excision DNA repair enzymes (C-terminal)"/>
    <property type="match status" value="1"/>
</dbReference>